<dbReference type="PANTHER" id="PTHR12106">
    <property type="entry name" value="SORTILIN RELATED"/>
    <property type="match status" value="1"/>
</dbReference>
<dbReference type="InterPro" id="IPR031778">
    <property type="entry name" value="Sortilin_N"/>
</dbReference>
<dbReference type="SUPFAM" id="SSF110296">
    <property type="entry name" value="Oligoxyloglucan reducing end-specific cellobiohydrolase"/>
    <property type="match status" value="1"/>
</dbReference>
<evidence type="ECO:0000259" key="7">
    <source>
        <dbReference type="SMART" id="SM00602"/>
    </source>
</evidence>
<keyword evidence="6" id="KW-0812">Transmembrane</keyword>
<feature type="transmembrane region" description="Helical" evidence="6">
    <location>
        <begin position="696"/>
        <end position="715"/>
    </location>
</feature>
<evidence type="ECO:0000313" key="10">
    <source>
        <dbReference type="WBParaSite" id="EgrG_000968800"/>
    </source>
</evidence>
<reference evidence="8 9" key="1">
    <citation type="journal article" date="2013" name="Nature">
        <title>The genomes of four tapeworm species reveal adaptations to parasitism.</title>
        <authorList>
            <person name="Tsai I.J."/>
            <person name="Zarowiecki M."/>
            <person name="Holroyd N."/>
            <person name="Garciarrubio A."/>
            <person name="Sanchez-Flores A."/>
            <person name="Brooks K.L."/>
            <person name="Tracey A."/>
            <person name="Bobes R.J."/>
            <person name="Fragoso G."/>
            <person name="Sciutto E."/>
            <person name="Aslett M."/>
            <person name="Beasley H."/>
            <person name="Bennett H.M."/>
            <person name="Cai J."/>
            <person name="Camicia F."/>
            <person name="Clark R."/>
            <person name="Cucher M."/>
            <person name="De Silva N."/>
            <person name="Day T.A."/>
            <person name="Deplazes P."/>
            <person name="Estrada K."/>
            <person name="Fernandez C."/>
            <person name="Holland P.W."/>
            <person name="Hou J."/>
            <person name="Hu S."/>
            <person name="Huckvale T."/>
            <person name="Hung S.S."/>
            <person name="Kamenetzky L."/>
            <person name="Keane J.A."/>
            <person name="Kiss F."/>
            <person name="Koziol U."/>
            <person name="Lambert O."/>
            <person name="Liu K."/>
            <person name="Luo X."/>
            <person name="Luo Y."/>
            <person name="Macchiaroli N."/>
            <person name="Nichol S."/>
            <person name="Paps J."/>
            <person name="Parkinson J."/>
            <person name="Pouchkina-Stantcheva N."/>
            <person name="Riddiford N."/>
            <person name="Rosenzvit M."/>
            <person name="Salinas G."/>
            <person name="Wasmuth J.D."/>
            <person name="Zamanian M."/>
            <person name="Zheng Y."/>
            <person name="Cai X."/>
            <person name="Soberon X."/>
            <person name="Olson P.D."/>
            <person name="Laclette J.P."/>
            <person name="Brehm K."/>
            <person name="Berriman M."/>
            <person name="Garciarrubio A."/>
            <person name="Bobes R.J."/>
            <person name="Fragoso G."/>
            <person name="Sanchez-Flores A."/>
            <person name="Estrada K."/>
            <person name="Cevallos M.A."/>
            <person name="Morett E."/>
            <person name="Gonzalez V."/>
            <person name="Portillo T."/>
            <person name="Ochoa-Leyva A."/>
            <person name="Jose M.V."/>
            <person name="Sciutto E."/>
            <person name="Landa A."/>
            <person name="Jimenez L."/>
            <person name="Valdes V."/>
            <person name="Carrero J.C."/>
            <person name="Larralde C."/>
            <person name="Morales-Montor J."/>
            <person name="Limon-Lason J."/>
            <person name="Soberon X."/>
            <person name="Laclette J.P."/>
        </authorList>
    </citation>
    <scope>NUCLEOTIDE SEQUENCE [LARGE SCALE GENOMIC DNA]</scope>
</reference>
<keyword evidence="2" id="KW-0732">Signal</keyword>
<dbReference type="EMBL" id="LK028577">
    <property type="protein sequence ID" value="CDS16971.1"/>
    <property type="molecule type" value="Genomic_DNA"/>
</dbReference>
<dbReference type="Pfam" id="PF15902">
    <property type="entry name" value="Sortilin-Vps10"/>
    <property type="match status" value="1"/>
</dbReference>
<keyword evidence="6" id="KW-0472">Membrane</keyword>
<feature type="transmembrane region" description="Helical" evidence="6">
    <location>
        <begin position="6"/>
        <end position="26"/>
    </location>
</feature>
<feature type="compositionally biased region" description="Basic and acidic residues" evidence="5">
    <location>
        <begin position="819"/>
        <end position="831"/>
    </location>
</feature>
<feature type="region of interest" description="Disordered" evidence="5">
    <location>
        <begin position="806"/>
        <end position="831"/>
    </location>
</feature>
<dbReference type="GO" id="GO:0016050">
    <property type="term" value="P:vesicle organization"/>
    <property type="evidence" value="ECO:0007669"/>
    <property type="project" value="TreeGrafter"/>
</dbReference>
<evidence type="ECO:0000256" key="1">
    <source>
        <dbReference type="ARBA" id="ARBA00008251"/>
    </source>
</evidence>
<reference evidence="10" key="3">
    <citation type="submission" date="2020-10" db="UniProtKB">
        <authorList>
            <consortium name="WormBaseParasite"/>
        </authorList>
    </citation>
    <scope>IDENTIFICATION</scope>
</reference>
<dbReference type="AlphaFoldDB" id="A0A068WEW3"/>
<dbReference type="OrthoDB" id="443634at2759"/>
<dbReference type="SMART" id="SM00602">
    <property type="entry name" value="VPS10"/>
    <property type="match status" value="1"/>
</dbReference>
<dbReference type="InterPro" id="IPR031777">
    <property type="entry name" value="Sortilin_C"/>
</dbReference>
<evidence type="ECO:0000313" key="9">
    <source>
        <dbReference type="Proteomes" id="UP000492820"/>
    </source>
</evidence>
<name>A0A068WEW3_ECHGR</name>
<accession>A0A068WEW3</accession>
<evidence type="ECO:0000256" key="6">
    <source>
        <dbReference type="SAM" id="Phobius"/>
    </source>
</evidence>
<dbReference type="Gene3D" id="2.10.70.80">
    <property type="match status" value="1"/>
</dbReference>
<dbReference type="InterPro" id="IPR006581">
    <property type="entry name" value="VPS10"/>
</dbReference>
<dbReference type="SUPFAM" id="SSF50939">
    <property type="entry name" value="Sialidases"/>
    <property type="match status" value="1"/>
</dbReference>
<proteinExistence type="inferred from homology"/>
<dbReference type="InterPro" id="IPR050310">
    <property type="entry name" value="VPS10-sortilin"/>
</dbReference>
<reference evidence="8" key="2">
    <citation type="submission" date="2014-06" db="EMBL/GenBank/DDBJ databases">
        <authorList>
            <person name="Aslett M."/>
        </authorList>
    </citation>
    <scope>NUCLEOTIDE SEQUENCE</scope>
</reference>
<sequence length="831" mass="92817">MQLYKIDLWGWFIGVCLWLSLCCYQLRPLLRRVQINVRLSKSYSPMPQRMVIQLTSNDTKETIQLTWAGDAIGDGGITWELVLRNVQECFWSSFNVDSKSSLYALHGKVVKKSTGNRGAFTLSKSEDSGKNWRVILVNVRKIWAPEVMRSDADLEEDSGRSQYEPSGRFLYAAHFADEERNLLQLSVSDDGGNSFRRVYLPTVFSDQFFSVLEIEKDCVFLHVDEPGDTGHGILYVSDSTGTVFTESLRRHFYPNHATVTDFFRILSIPGTFLATQMNPDTTLRTVITHDRGSTWQPLPVPEGLSCDLPSRGKMISEQAEVASSDSAASAQPLKSVAVNVSGRAFELVCGLQVSNQFSLRKRVVASPPLATSTARGLILVHGHVATHLKTIPADVFISVDGGYTWHKGLDGPHHYQIANRGGLIVAVPADTLWVDILRFSTDGGRCWHNIPLTPSIKPAFAAVDKKIDEVSPSPPTKQSIFSTDRATLQTTSSLLLMEEETIVFTGLVTEPGGHAMTVAVYGYGTVSQRWRVAVVDFASNGFITKNCTVEDYDLWYPHQTGVKHNDPNDGCLLGVRETSYRLKENSLCFSRSDFRSLQSYEICSCTEQDYECTYGYWRELDGDGKCVVNPHAPPLDVCELLGQKVAPHLLEMIGYRLIPGDRCQGGWQPPYSNYTFEALASHCPPKPKPFGTATKFMVVVVALTIFFAFVGGIVWSRRRAVIFSNTSLRHRRFTEIFCRHPRHSHLSASNDFKTNRLVSNTVFYAGGDFAIAKTVASPSSTSHHLTQKQSEDRFELVANEELFADEDTFPPDSMNGHSTRSEQGRMDDLLY</sequence>
<feature type="domain" description="VPS10" evidence="7">
    <location>
        <begin position="28"/>
        <end position="688"/>
    </location>
</feature>
<dbReference type="GO" id="GO:0006897">
    <property type="term" value="P:endocytosis"/>
    <property type="evidence" value="ECO:0007669"/>
    <property type="project" value="TreeGrafter"/>
</dbReference>
<gene>
    <name evidence="8" type="ORF">EgrG_000968800</name>
</gene>
<keyword evidence="4" id="KW-0325">Glycoprotein</keyword>
<dbReference type="PANTHER" id="PTHR12106:SF23">
    <property type="entry name" value="SORTILIN"/>
    <property type="match status" value="1"/>
</dbReference>
<dbReference type="GO" id="GO:0016020">
    <property type="term" value="C:membrane"/>
    <property type="evidence" value="ECO:0007669"/>
    <property type="project" value="InterPro"/>
</dbReference>
<protein>
    <submittedName>
        <fullName evidence="8 10">Sortilin</fullName>
    </submittedName>
</protein>
<dbReference type="GO" id="GO:0005829">
    <property type="term" value="C:cytosol"/>
    <property type="evidence" value="ECO:0007669"/>
    <property type="project" value="GOC"/>
</dbReference>
<dbReference type="WBParaSite" id="EgrG_000968800">
    <property type="protein sequence ID" value="EgrG_000968800"/>
    <property type="gene ID" value="EgrG_000968800"/>
</dbReference>
<keyword evidence="6" id="KW-1133">Transmembrane helix</keyword>
<dbReference type="Gene3D" id="3.30.60.270">
    <property type="match status" value="1"/>
</dbReference>
<keyword evidence="3" id="KW-0677">Repeat</keyword>
<evidence type="ECO:0000256" key="5">
    <source>
        <dbReference type="SAM" id="MobiDB-lite"/>
    </source>
</evidence>
<evidence type="ECO:0000256" key="3">
    <source>
        <dbReference type="ARBA" id="ARBA00022737"/>
    </source>
</evidence>
<dbReference type="GO" id="GO:0006895">
    <property type="term" value="P:Golgi to endosome transport"/>
    <property type="evidence" value="ECO:0007669"/>
    <property type="project" value="TreeGrafter"/>
</dbReference>
<dbReference type="Proteomes" id="UP000492820">
    <property type="component" value="Unassembled WGS sequence"/>
</dbReference>
<evidence type="ECO:0000256" key="4">
    <source>
        <dbReference type="ARBA" id="ARBA00023180"/>
    </source>
</evidence>
<organism evidence="8">
    <name type="scientific">Echinococcus granulosus</name>
    <name type="common">Hydatid tapeworm</name>
    <dbReference type="NCBI Taxonomy" id="6210"/>
    <lineage>
        <taxon>Eukaryota</taxon>
        <taxon>Metazoa</taxon>
        <taxon>Spiralia</taxon>
        <taxon>Lophotrochozoa</taxon>
        <taxon>Platyhelminthes</taxon>
        <taxon>Cestoda</taxon>
        <taxon>Eucestoda</taxon>
        <taxon>Cyclophyllidea</taxon>
        <taxon>Taeniidae</taxon>
        <taxon>Echinococcus</taxon>
        <taxon>Echinococcus granulosus group</taxon>
    </lineage>
</organism>
<evidence type="ECO:0000256" key="2">
    <source>
        <dbReference type="ARBA" id="ARBA00022729"/>
    </source>
</evidence>
<dbReference type="GO" id="GO:0005794">
    <property type="term" value="C:Golgi apparatus"/>
    <property type="evidence" value="ECO:0007669"/>
    <property type="project" value="TreeGrafter"/>
</dbReference>
<comment type="similarity">
    <text evidence="1">Belongs to the VPS10-related sortilin family.</text>
</comment>
<dbReference type="InterPro" id="IPR036278">
    <property type="entry name" value="Sialidase_sf"/>
</dbReference>
<evidence type="ECO:0000313" key="8">
    <source>
        <dbReference type="EMBL" id="CDS16971.1"/>
    </source>
</evidence>
<dbReference type="Pfam" id="PF15901">
    <property type="entry name" value="Sortilin_C"/>
    <property type="match status" value="1"/>
</dbReference>